<keyword evidence="4" id="KW-1185">Reference proteome</keyword>
<feature type="signal peptide" evidence="1">
    <location>
        <begin position="1"/>
        <end position="34"/>
    </location>
</feature>
<dbReference type="Pfam" id="PF13472">
    <property type="entry name" value="Lipase_GDSL_2"/>
    <property type="match status" value="1"/>
</dbReference>
<proteinExistence type="predicted"/>
<protein>
    <recommendedName>
        <fullName evidence="2">SGNH hydrolase-type esterase domain-containing protein</fullName>
    </recommendedName>
</protein>
<feature type="chain" id="PRO_5046180969" description="SGNH hydrolase-type esterase domain-containing protein" evidence="1">
    <location>
        <begin position="35"/>
        <end position="232"/>
    </location>
</feature>
<dbReference type="InterPro" id="IPR013830">
    <property type="entry name" value="SGNH_hydro"/>
</dbReference>
<dbReference type="PROSITE" id="PS51257">
    <property type="entry name" value="PROKAR_LIPOPROTEIN"/>
    <property type="match status" value="1"/>
</dbReference>
<organism evidence="3 4">
    <name type="scientific">Frondihabitans cladoniiphilus</name>
    <dbReference type="NCBI Taxonomy" id="715785"/>
    <lineage>
        <taxon>Bacteria</taxon>
        <taxon>Bacillati</taxon>
        <taxon>Actinomycetota</taxon>
        <taxon>Actinomycetes</taxon>
        <taxon>Micrococcales</taxon>
        <taxon>Microbacteriaceae</taxon>
        <taxon>Frondihabitans</taxon>
    </lineage>
</organism>
<dbReference type="PANTHER" id="PTHR30383">
    <property type="entry name" value="THIOESTERASE 1/PROTEASE 1/LYSOPHOSPHOLIPASE L1"/>
    <property type="match status" value="1"/>
</dbReference>
<dbReference type="EMBL" id="BAABLM010000002">
    <property type="protein sequence ID" value="GAA4670003.1"/>
    <property type="molecule type" value="Genomic_DNA"/>
</dbReference>
<accession>A0ABP8VRK1</accession>
<dbReference type="Gene3D" id="3.40.50.1110">
    <property type="entry name" value="SGNH hydrolase"/>
    <property type="match status" value="1"/>
</dbReference>
<name>A0ABP8VRK1_9MICO</name>
<evidence type="ECO:0000313" key="3">
    <source>
        <dbReference type="EMBL" id="GAA4670003.1"/>
    </source>
</evidence>
<sequence>MTTRRRGPFRVLLLAGTVAGSLALLVGCSTSVTAATPTSTSSPSSSSASSIPIRFAAVGDSLTSGITGANIAEGENSGSWVHYALGGRLEFAGGWSVPGTTIEEQAAHVAKMSDVDVLVVLSGTNDVRHGETFGHAEASYADVVATTDPERVLIAAIPPLTAAPDAAREYNTRLAAFATAHGWTFFDPWGFARDGDDWKAGVSTDGIHPTLAGYERLGASLRSEILRVGASG</sequence>
<evidence type="ECO:0000313" key="4">
    <source>
        <dbReference type="Proteomes" id="UP001501295"/>
    </source>
</evidence>
<dbReference type="SUPFAM" id="SSF52266">
    <property type="entry name" value="SGNH hydrolase"/>
    <property type="match status" value="1"/>
</dbReference>
<keyword evidence="1" id="KW-0732">Signal</keyword>
<dbReference type="Proteomes" id="UP001501295">
    <property type="component" value="Unassembled WGS sequence"/>
</dbReference>
<evidence type="ECO:0000259" key="2">
    <source>
        <dbReference type="Pfam" id="PF13472"/>
    </source>
</evidence>
<feature type="domain" description="SGNH hydrolase-type esterase" evidence="2">
    <location>
        <begin position="57"/>
        <end position="216"/>
    </location>
</feature>
<dbReference type="RefSeq" id="WP_345374283.1">
    <property type="nucleotide sequence ID" value="NZ_BAABLM010000002.1"/>
</dbReference>
<dbReference type="InterPro" id="IPR036514">
    <property type="entry name" value="SGNH_hydro_sf"/>
</dbReference>
<gene>
    <name evidence="3" type="ORF">GCM10025780_11670</name>
</gene>
<comment type="caution">
    <text evidence="3">The sequence shown here is derived from an EMBL/GenBank/DDBJ whole genome shotgun (WGS) entry which is preliminary data.</text>
</comment>
<reference evidence="4" key="1">
    <citation type="journal article" date="2019" name="Int. J. Syst. Evol. Microbiol.">
        <title>The Global Catalogue of Microorganisms (GCM) 10K type strain sequencing project: providing services to taxonomists for standard genome sequencing and annotation.</title>
        <authorList>
            <consortium name="The Broad Institute Genomics Platform"/>
            <consortium name="The Broad Institute Genome Sequencing Center for Infectious Disease"/>
            <person name="Wu L."/>
            <person name="Ma J."/>
        </authorList>
    </citation>
    <scope>NUCLEOTIDE SEQUENCE [LARGE SCALE GENOMIC DNA]</scope>
    <source>
        <strain evidence="4">JCM 18956</strain>
    </source>
</reference>
<evidence type="ECO:0000256" key="1">
    <source>
        <dbReference type="SAM" id="SignalP"/>
    </source>
</evidence>
<dbReference type="CDD" id="cd00229">
    <property type="entry name" value="SGNH_hydrolase"/>
    <property type="match status" value="1"/>
</dbReference>
<dbReference type="InterPro" id="IPR051532">
    <property type="entry name" value="Ester_Hydrolysis_Enzymes"/>
</dbReference>